<dbReference type="PANTHER" id="PTHR23513:SF11">
    <property type="entry name" value="STAPHYLOFERRIN A TRANSPORTER"/>
    <property type="match status" value="1"/>
</dbReference>
<feature type="transmembrane region" description="Helical" evidence="8">
    <location>
        <begin position="325"/>
        <end position="345"/>
    </location>
</feature>
<feature type="transmembrane region" description="Helical" evidence="8">
    <location>
        <begin position="357"/>
        <end position="375"/>
    </location>
</feature>
<dbReference type="EMBL" id="JALKFT010000008">
    <property type="protein sequence ID" value="MCK9876276.1"/>
    <property type="molecule type" value="Genomic_DNA"/>
</dbReference>
<dbReference type="RefSeq" id="WP_248824571.1">
    <property type="nucleotide sequence ID" value="NZ_JALKFT010000008.1"/>
</dbReference>
<evidence type="ECO:0000256" key="1">
    <source>
        <dbReference type="ARBA" id="ARBA00004651"/>
    </source>
</evidence>
<feature type="compositionally biased region" description="Pro residues" evidence="7">
    <location>
        <begin position="26"/>
        <end position="39"/>
    </location>
</feature>
<evidence type="ECO:0000313" key="11">
    <source>
        <dbReference type="Proteomes" id="UP001201873"/>
    </source>
</evidence>
<keyword evidence="4 8" id="KW-0812">Transmembrane</keyword>
<dbReference type="SUPFAM" id="SSF103473">
    <property type="entry name" value="MFS general substrate transporter"/>
    <property type="match status" value="1"/>
</dbReference>
<reference evidence="10 11" key="1">
    <citation type="submission" date="2022-04" db="EMBL/GenBank/DDBJ databases">
        <title>Genome diversity in the genus Frankia.</title>
        <authorList>
            <person name="Carlos-Shanley C."/>
            <person name="Hahn D."/>
        </authorList>
    </citation>
    <scope>NUCLEOTIDE SEQUENCE [LARGE SCALE GENOMIC DNA]</scope>
    <source>
        <strain evidence="10 11">Ag45/Mut15</strain>
    </source>
</reference>
<dbReference type="Pfam" id="PF05977">
    <property type="entry name" value="MFS_3"/>
    <property type="match status" value="1"/>
</dbReference>
<evidence type="ECO:0000256" key="8">
    <source>
        <dbReference type="SAM" id="Phobius"/>
    </source>
</evidence>
<keyword evidence="11" id="KW-1185">Reference proteome</keyword>
<feature type="transmembrane region" description="Helical" evidence="8">
    <location>
        <begin position="116"/>
        <end position="137"/>
    </location>
</feature>
<feature type="transmembrane region" description="Helical" evidence="8">
    <location>
        <begin position="225"/>
        <end position="258"/>
    </location>
</feature>
<evidence type="ECO:0000256" key="3">
    <source>
        <dbReference type="ARBA" id="ARBA00022475"/>
    </source>
</evidence>
<keyword evidence="3" id="KW-1003">Cell membrane</keyword>
<evidence type="ECO:0000313" key="10">
    <source>
        <dbReference type="EMBL" id="MCK9876276.1"/>
    </source>
</evidence>
<dbReference type="InterPro" id="IPR010290">
    <property type="entry name" value="TM_effector"/>
</dbReference>
<organism evidence="10 11">
    <name type="scientific">Frankia umida</name>
    <dbReference type="NCBI Taxonomy" id="573489"/>
    <lineage>
        <taxon>Bacteria</taxon>
        <taxon>Bacillati</taxon>
        <taxon>Actinomycetota</taxon>
        <taxon>Actinomycetes</taxon>
        <taxon>Frankiales</taxon>
        <taxon>Frankiaceae</taxon>
        <taxon>Frankia</taxon>
    </lineage>
</organism>
<feature type="transmembrane region" description="Helical" evidence="8">
    <location>
        <begin position="149"/>
        <end position="167"/>
    </location>
</feature>
<feature type="transmembrane region" description="Helical" evidence="8">
    <location>
        <begin position="443"/>
        <end position="462"/>
    </location>
</feature>
<feature type="domain" description="Major facilitator superfamily (MFS) profile" evidence="9">
    <location>
        <begin position="78"/>
        <end position="468"/>
    </location>
</feature>
<evidence type="ECO:0000256" key="7">
    <source>
        <dbReference type="SAM" id="MobiDB-lite"/>
    </source>
</evidence>
<proteinExistence type="predicted"/>
<feature type="transmembrane region" description="Helical" evidence="8">
    <location>
        <begin position="414"/>
        <end position="437"/>
    </location>
</feature>
<feature type="transmembrane region" description="Helical" evidence="8">
    <location>
        <begin position="381"/>
        <end position="402"/>
    </location>
</feature>
<name>A0ABT0JXR6_9ACTN</name>
<dbReference type="Proteomes" id="UP001201873">
    <property type="component" value="Unassembled WGS sequence"/>
</dbReference>
<feature type="region of interest" description="Disordered" evidence="7">
    <location>
        <begin position="1"/>
        <end position="39"/>
    </location>
</feature>
<evidence type="ECO:0000256" key="2">
    <source>
        <dbReference type="ARBA" id="ARBA00022448"/>
    </source>
</evidence>
<dbReference type="InterPro" id="IPR036259">
    <property type="entry name" value="MFS_trans_sf"/>
</dbReference>
<feature type="transmembrane region" description="Helical" evidence="8">
    <location>
        <begin position="294"/>
        <end position="313"/>
    </location>
</feature>
<evidence type="ECO:0000256" key="5">
    <source>
        <dbReference type="ARBA" id="ARBA00022989"/>
    </source>
</evidence>
<dbReference type="CDD" id="cd06173">
    <property type="entry name" value="MFS_MefA_like"/>
    <property type="match status" value="1"/>
</dbReference>
<comment type="caution">
    <text evidence="10">The sequence shown here is derived from an EMBL/GenBank/DDBJ whole genome shotgun (WGS) entry which is preliminary data.</text>
</comment>
<dbReference type="Gene3D" id="1.20.1250.20">
    <property type="entry name" value="MFS general substrate transporter like domains"/>
    <property type="match status" value="1"/>
</dbReference>
<evidence type="ECO:0000256" key="6">
    <source>
        <dbReference type="ARBA" id="ARBA00023136"/>
    </source>
</evidence>
<keyword evidence="5 8" id="KW-1133">Transmembrane helix</keyword>
<evidence type="ECO:0000256" key="4">
    <source>
        <dbReference type="ARBA" id="ARBA00022692"/>
    </source>
</evidence>
<comment type="subcellular location">
    <subcellularLocation>
        <location evidence="1">Cell membrane</location>
        <topology evidence="1">Multi-pass membrane protein</topology>
    </subcellularLocation>
</comment>
<feature type="compositionally biased region" description="Low complexity" evidence="7">
    <location>
        <begin position="7"/>
        <end position="18"/>
    </location>
</feature>
<dbReference type="InterPro" id="IPR020846">
    <property type="entry name" value="MFS_dom"/>
</dbReference>
<keyword evidence="2" id="KW-0813">Transport</keyword>
<feature type="transmembrane region" description="Helical" evidence="8">
    <location>
        <begin position="86"/>
        <end position="110"/>
    </location>
</feature>
<dbReference type="PROSITE" id="PS50850">
    <property type="entry name" value="MFS"/>
    <property type="match status" value="1"/>
</dbReference>
<dbReference type="PANTHER" id="PTHR23513">
    <property type="entry name" value="INTEGRAL MEMBRANE EFFLUX PROTEIN-RELATED"/>
    <property type="match status" value="1"/>
</dbReference>
<accession>A0ABT0JXR6</accession>
<gene>
    <name evidence="10" type="ORF">MXD59_10880</name>
</gene>
<evidence type="ECO:0000259" key="9">
    <source>
        <dbReference type="PROSITE" id="PS50850"/>
    </source>
</evidence>
<keyword evidence="6 8" id="KW-0472">Membrane</keyword>
<protein>
    <submittedName>
        <fullName evidence="10">MFS transporter</fullName>
    </submittedName>
</protein>
<sequence>MDSPGRPSSTTTPPATATLRVISPPQACPPLPADPPQEAMPPVAVAPVAVAPPPVPPACAPPAAPAAQREQSNSTFAALRVRNFRLFIAGQLVSLCGTWMQTIALGWLVLSLGASGTALGLVTAAQFLPVLLFGPYGGVIADRSDRRRLLMITQTGSGLAALTLGILDLTGSARLWMVAATAMLIGLCNAVDNPTRQTFVQEMVGPEYLPNAITLNSVTMNAARIIGPALAGAIILGIGTAGCFLFNAASFGAVLIALRRMNTAELHARTPVHRAPGQLRAGLRYAWRTGTLRVPLVMMMVIGALSYEFQVVLPLVARETFDGDAATYSLMTAAMGSGAVVGGLAVARRRRVGVRPLGLIAAVFGGVLLLAAIAPTLPVELAALVLVGAGSVAFISTGNATVQLAADPAMRGRVMALWSVALLGSTPVGGPIAGWVAQSCGPRAGLALAAVAAFVGAGYALLSLRSRSSTDPAAPAAPSA</sequence>